<feature type="chain" id="PRO_5040502683" evidence="8">
    <location>
        <begin position="21"/>
        <end position="293"/>
    </location>
</feature>
<accession>A0A9P4I098</accession>
<keyword evidence="6" id="KW-1015">Disulfide bond</keyword>
<dbReference type="SUPFAM" id="SSF48537">
    <property type="entry name" value="Phospholipase C/P1 nuclease"/>
    <property type="match status" value="1"/>
</dbReference>
<dbReference type="InterPro" id="IPR003154">
    <property type="entry name" value="S1/P1nuclease"/>
</dbReference>
<dbReference type="GO" id="GO:0046872">
    <property type="term" value="F:metal ion binding"/>
    <property type="evidence" value="ECO:0007669"/>
    <property type="project" value="UniProtKB-KW"/>
</dbReference>
<dbReference type="EMBL" id="ML978144">
    <property type="protein sequence ID" value="KAF2092571.1"/>
    <property type="molecule type" value="Genomic_DNA"/>
</dbReference>
<dbReference type="GO" id="GO:0006308">
    <property type="term" value="P:DNA catabolic process"/>
    <property type="evidence" value="ECO:0007669"/>
    <property type="project" value="InterPro"/>
</dbReference>
<protein>
    <submittedName>
        <fullName evidence="9">Nuclease S1</fullName>
    </submittedName>
</protein>
<evidence type="ECO:0000256" key="6">
    <source>
        <dbReference type="ARBA" id="ARBA00023157"/>
    </source>
</evidence>
<keyword evidence="5" id="KW-0378">Hydrolase</keyword>
<dbReference type="PANTHER" id="PTHR33146:SF26">
    <property type="entry name" value="ENDONUCLEASE 4"/>
    <property type="match status" value="1"/>
</dbReference>
<reference evidence="9" key="1">
    <citation type="journal article" date="2020" name="Stud. Mycol.">
        <title>101 Dothideomycetes genomes: a test case for predicting lifestyles and emergence of pathogens.</title>
        <authorList>
            <person name="Haridas S."/>
            <person name="Albert R."/>
            <person name="Binder M."/>
            <person name="Bloem J."/>
            <person name="Labutti K."/>
            <person name="Salamov A."/>
            <person name="Andreopoulos B."/>
            <person name="Baker S."/>
            <person name="Barry K."/>
            <person name="Bills G."/>
            <person name="Bluhm B."/>
            <person name="Cannon C."/>
            <person name="Castanera R."/>
            <person name="Culley D."/>
            <person name="Daum C."/>
            <person name="Ezra D."/>
            <person name="Gonzalez J."/>
            <person name="Henrissat B."/>
            <person name="Kuo A."/>
            <person name="Liang C."/>
            <person name="Lipzen A."/>
            <person name="Lutzoni F."/>
            <person name="Magnuson J."/>
            <person name="Mondo S."/>
            <person name="Nolan M."/>
            <person name="Ohm R."/>
            <person name="Pangilinan J."/>
            <person name="Park H.-J."/>
            <person name="Ramirez L."/>
            <person name="Alfaro M."/>
            <person name="Sun H."/>
            <person name="Tritt A."/>
            <person name="Yoshinaga Y."/>
            <person name="Zwiers L.-H."/>
            <person name="Turgeon B."/>
            <person name="Goodwin S."/>
            <person name="Spatafora J."/>
            <person name="Crous P."/>
            <person name="Grigoriev I."/>
        </authorList>
    </citation>
    <scope>NUCLEOTIDE SEQUENCE</scope>
    <source>
        <strain evidence="9">CBS 133067</strain>
    </source>
</reference>
<dbReference type="GO" id="GO:0003676">
    <property type="term" value="F:nucleic acid binding"/>
    <property type="evidence" value="ECO:0007669"/>
    <property type="project" value="InterPro"/>
</dbReference>
<keyword evidence="7" id="KW-0325">Glycoprotein</keyword>
<comment type="similarity">
    <text evidence="1">Belongs to the nuclease type I family.</text>
</comment>
<dbReference type="Proteomes" id="UP000799772">
    <property type="component" value="Unassembled WGS sequence"/>
</dbReference>
<evidence type="ECO:0000256" key="7">
    <source>
        <dbReference type="ARBA" id="ARBA00023180"/>
    </source>
</evidence>
<dbReference type="GO" id="GO:0016788">
    <property type="term" value="F:hydrolase activity, acting on ester bonds"/>
    <property type="evidence" value="ECO:0007669"/>
    <property type="project" value="InterPro"/>
</dbReference>
<keyword evidence="10" id="KW-1185">Reference proteome</keyword>
<keyword evidence="3" id="KW-0479">Metal-binding</keyword>
<dbReference type="OrthoDB" id="441446at2759"/>
<evidence type="ECO:0000256" key="8">
    <source>
        <dbReference type="SAM" id="SignalP"/>
    </source>
</evidence>
<dbReference type="Gene3D" id="1.10.575.10">
    <property type="entry name" value="P1 Nuclease"/>
    <property type="match status" value="1"/>
</dbReference>
<sequence length="293" mass="31781">MSFTTFSALSLLASLPSALAWGTLGHETVALIAQNYVSDDTASWAQGILDITNDTYLATVSTWADSYRYTSAGSFSEPYHFIDANDDPPSSCNVDYDRDCGDGGCVVSAIQNYTQVDYALRFIIHFVGDIHQPLHDEALEVGGNDIDVTWDGDDNNLHHIWDTEMPEKKVGGYTMSDAQSWAKSLSSEIDSGSYSSDKDGWLDGIDLSDPVTTAMGWATDSNAYVCSTVMPDGVSAVEKGDLDGDYYDSAIPIIELQIARAGYRLAAWLNLIATGETSLKICEMDLTVGFFCG</sequence>
<dbReference type="InterPro" id="IPR008947">
    <property type="entry name" value="PLipase_C/P1_nuclease_dom_sf"/>
</dbReference>
<evidence type="ECO:0000313" key="10">
    <source>
        <dbReference type="Proteomes" id="UP000799772"/>
    </source>
</evidence>
<evidence type="ECO:0000256" key="5">
    <source>
        <dbReference type="ARBA" id="ARBA00022801"/>
    </source>
</evidence>
<comment type="caution">
    <text evidence="9">The sequence shown here is derived from an EMBL/GenBank/DDBJ whole genome shotgun (WGS) entry which is preliminary data.</text>
</comment>
<keyword evidence="4" id="KW-0255">Endonuclease</keyword>
<dbReference type="AlphaFoldDB" id="A0A9P4I098"/>
<name>A0A9P4I098_9PEZI</name>
<feature type="signal peptide" evidence="8">
    <location>
        <begin position="1"/>
        <end position="20"/>
    </location>
</feature>
<evidence type="ECO:0000256" key="3">
    <source>
        <dbReference type="ARBA" id="ARBA00022723"/>
    </source>
</evidence>
<organism evidence="9 10">
    <name type="scientific">Rhizodiscina lignyota</name>
    <dbReference type="NCBI Taxonomy" id="1504668"/>
    <lineage>
        <taxon>Eukaryota</taxon>
        <taxon>Fungi</taxon>
        <taxon>Dikarya</taxon>
        <taxon>Ascomycota</taxon>
        <taxon>Pezizomycotina</taxon>
        <taxon>Dothideomycetes</taxon>
        <taxon>Pleosporomycetidae</taxon>
        <taxon>Aulographales</taxon>
        <taxon>Rhizodiscinaceae</taxon>
        <taxon>Rhizodiscina</taxon>
    </lineage>
</organism>
<proteinExistence type="inferred from homology"/>
<gene>
    <name evidence="9" type="ORF">NA57DRAFT_69662</name>
</gene>
<keyword evidence="8" id="KW-0732">Signal</keyword>
<dbReference type="CDD" id="cd11010">
    <property type="entry name" value="S1-P1_nuclease"/>
    <property type="match status" value="1"/>
</dbReference>
<dbReference type="GO" id="GO:0004519">
    <property type="term" value="F:endonuclease activity"/>
    <property type="evidence" value="ECO:0007669"/>
    <property type="project" value="UniProtKB-KW"/>
</dbReference>
<keyword evidence="2" id="KW-0540">Nuclease</keyword>
<dbReference type="PANTHER" id="PTHR33146">
    <property type="entry name" value="ENDONUCLEASE 4"/>
    <property type="match status" value="1"/>
</dbReference>
<dbReference type="Pfam" id="PF02265">
    <property type="entry name" value="S1-P1_nuclease"/>
    <property type="match status" value="1"/>
</dbReference>
<evidence type="ECO:0000256" key="2">
    <source>
        <dbReference type="ARBA" id="ARBA00022722"/>
    </source>
</evidence>
<evidence type="ECO:0000256" key="4">
    <source>
        <dbReference type="ARBA" id="ARBA00022759"/>
    </source>
</evidence>
<evidence type="ECO:0000256" key="1">
    <source>
        <dbReference type="ARBA" id="ARBA00009547"/>
    </source>
</evidence>
<evidence type="ECO:0000313" key="9">
    <source>
        <dbReference type="EMBL" id="KAF2092571.1"/>
    </source>
</evidence>